<sequence length="146" mass="16220">MKSSTKEEEEEAAAAAMTGRAIEEEKEEAAAAAWVAVGGRQKENEARVRVSPFNSCAPMGLKLCVFRGGQKENEARAEFGAKVAGESVRNERIAAKPRRPLLDQMRTQQYASVKPCVRILYVGGTPKRLFRHRCVRIQSFYAYALV</sequence>
<keyword evidence="3" id="KW-1185">Reference proteome</keyword>
<proteinExistence type="predicted"/>
<feature type="region of interest" description="Disordered" evidence="1">
    <location>
        <begin position="1"/>
        <end position="24"/>
    </location>
</feature>
<gene>
    <name evidence="2" type="ORF">PIB30_062650</name>
</gene>
<protein>
    <submittedName>
        <fullName evidence="2">Uncharacterized protein</fullName>
    </submittedName>
</protein>
<evidence type="ECO:0000313" key="3">
    <source>
        <dbReference type="Proteomes" id="UP001341840"/>
    </source>
</evidence>
<dbReference type="EMBL" id="JASCZI010212033">
    <property type="protein sequence ID" value="MED6198080.1"/>
    <property type="molecule type" value="Genomic_DNA"/>
</dbReference>
<organism evidence="2 3">
    <name type="scientific">Stylosanthes scabra</name>
    <dbReference type="NCBI Taxonomy" id="79078"/>
    <lineage>
        <taxon>Eukaryota</taxon>
        <taxon>Viridiplantae</taxon>
        <taxon>Streptophyta</taxon>
        <taxon>Embryophyta</taxon>
        <taxon>Tracheophyta</taxon>
        <taxon>Spermatophyta</taxon>
        <taxon>Magnoliopsida</taxon>
        <taxon>eudicotyledons</taxon>
        <taxon>Gunneridae</taxon>
        <taxon>Pentapetalae</taxon>
        <taxon>rosids</taxon>
        <taxon>fabids</taxon>
        <taxon>Fabales</taxon>
        <taxon>Fabaceae</taxon>
        <taxon>Papilionoideae</taxon>
        <taxon>50 kb inversion clade</taxon>
        <taxon>dalbergioids sensu lato</taxon>
        <taxon>Dalbergieae</taxon>
        <taxon>Pterocarpus clade</taxon>
        <taxon>Stylosanthes</taxon>
    </lineage>
</organism>
<dbReference type="Proteomes" id="UP001341840">
    <property type="component" value="Unassembled WGS sequence"/>
</dbReference>
<accession>A0ABU6XMK2</accession>
<evidence type="ECO:0000256" key="1">
    <source>
        <dbReference type="SAM" id="MobiDB-lite"/>
    </source>
</evidence>
<reference evidence="2 3" key="1">
    <citation type="journal article" date="2023" name="Plants (Basel)">
        <title>Bridging the Gap: Combining Genomics and Transcriptomics Approaches to Understand Stylosanthes scabra, an Orphan Legume from the Brazilian Caatinga.</title>
        <authorList>
            <person name="Ferreira-Neto J.R.C."/>
            <person name="da Silva M.D."/>
            <person name="Binneck E."/>
            <person name="de Melo N.F."/>
            <person name="da Silva R.H."/>
            <person name="de Melo A.L.T.M."/>
            <person name="Pandolfi V."/>
            <person name="Bustamante F.O."/>
            <person name="Brasileiro-Vidal A.C."/>
            <person name="Benko-Iseppon A.M."/>
        </authorList>
    </citation>
    <scope>NUCLEOTIDE SEQUENCE [LARGE SCALE GENOMIC DNA]</scope>
    <source>
        <tissue evidence="2">Leaves</tissue>
    </source>
</reference>
<evidence type="ECO:0000313" key="2">
    <source>
        <dbReference type="EMBL" id="MED6198080.1"/>
    </source>
</evidence>
<feature type="non-terminal residue" evidence="2">
    <location>
        <position position="146"/>
    </location>
</feature>
<name>A0ABU6XMK2_9FABA</name>
<comment type="caution">
    <text evidence="2">The sequence shown here is derived from an EMBL/GenBank/DDBJ whole genome shotgun (WGS) entry which is preliminary data.</text>
</comment>